<keyword evidence="13" id="KW-1133">Transmembrane helix</keyword>
<evidence type="ECO:0000256" key="18">
    <source>
        <dbReference type="ARBA" id="ARBA00048679"/>
    </source>
</evidence>
<evidence type="ECO:0000256" key="5">
    <source>
        <dbReference type="ARBA" id="ARBA00022614"/>
    </source>
</evidence>
<dbReference type="InterPro" id="IPR011009">
    <property type="entry name" value="Kinase-like_dom_sf"/>
</dbReference>
<dbReference type="GO" id="GO:0016020">
    <property type="term" value="C:membrane"/>
    <property type="evidence" value="ECO:0007669"/>
    <property type="project" value="UniProtKB-SubCell"/>
</dbReference>
<keyword evidence="11" id="KW-0418">Kinase</keyword>
<keyword evidence="9" id="KW-0677">Repeat</keyword>
<evidence type="ECO:0000256" key="10">
    <source>
        <dbReference type="ARBA" id="ARBA00022741"/>
    </source>
</evidence>
<evidence type="ECO:0000259" key="20">
    <source>
        <dbReference type="PROSITE" id="PS50011"/>
    </source>
</evidence>
<keyword evidence="14" id="KW-0472">Membrane</keyword>
<dbReference type="Proteomes" id="UP000290289">
    <property type="component" value="Chromosome 17"/>
</dbReference>
<keyword evidence="10 19" id="KW-0547">Nucleotide-binding</keyword>
<keyword evidence="12 19" id="KW-0067">ATP-binding</keyword>
<comment type="similarity">
    <text evidence="2">Belongs to the protein kinase superfamily. Ser/Thr protein kinase family.</text>
</comment>
<dbReference type="Gene3D" id="3.30.200.20">
    <property type="entry name" value="Phosphorylase Kinase, domain 1"/>
    <property type="match status" value="1"/>
</dbReference>
<dbReference type="Gene3D" id="3.80.10.10">
    <property type="entry name" value="Ribonuclease Inhibitor"/>
    <property type="match status" value="2"/>
</dbReference>
<evidence type="ECO:0000256" key="7">
    <source>
        <dbReference type="ARBA" id="ARBA00022692"/>
    </source>
</evidence>
<accession>A0A498H9R7</accession>
<keyword evidence="6" id="KW-0808">Transferase</keyword>
<evidence type="ECO:0000256" key="19">
    <source>
        <dbReference type="PROSITE-ProRule" id="PRU10141"/>
    </source>
</evidence>
<dbReference type="PROSITE" id="PS50011">
    <property type="entry name" value="PROTEIN_KINASE_DOM"/>
    <property type="match status" value="1"/>
</dbReference>
<dbReference type="Gene3D" id="1.10.510.10">
    <property type="entry name" value="Transferase(Phosphotransferase) domain 1"/>
    <property type="match status" value="1"/>
</dbReference>
<evidence type="ECO:0000256" key="3">
    <source>
        <dbReference type="ARBA" id="ARBA00012513"/>
    </source>
</evidence>
<evidence type="ECO:0000256" key="15">
    <source>
        <dbReference type="ARBA" id="ARBA00023170"/>
    </source>
</evidence>
<protein>
    <recommendedName>
        <fullName evidence="3">non-specific serine/threonine protein kinase</fullName>
        <ecNumber evidence="3">2.7.11.1</ecNumber>
    </recommendedName>
</protein>
<feature type="domain" description="Protein kinase" evidence="20">
    <location>
        <begin position="310"/>
        <end position="581"/>
    </location>
</feature>
<dbReference type="InterPro" id="IPR032675">
    <property type="entry name" value="LRR_dom_sf"/>
</dbReference>
<comment type="catalytic activity">
    <reaction evidence="17">
        <text>L-threonyl-[protein] + ATP = O-phospho-L-threonyl-[protein] + ADP + H(+)</text>
        <dbReference type="Rhea" id="RHEA:46608"/>
        <dbReference type="Rhea" id="RHEA-COMP:11060"/>
        <dbReference type="Rhea" id="RHEA-COMP:11605"/>
        <dbReference type="ChEBI" id="CHEBI:15378"/>
        <dbReference type="ChEBI" id="CHEBI:30013"/>
        <dbReference type="ChEBI" id="CHEBI:30616"/>
        <dbReference type="ChEBI" id="CHEBI:61977"/>
        <dbReference type="ChEBI" id="CHEBI:456216"/>
        <dbReference type="EC" id="2.7.11.1"/>
    </reaction>
</comment>
<dbReference type="PROSITE" id="PS00108">
    <property type="entry name" value="PROTEIN_KINASE_ST"/>
    <property type="match status" value="1"/>
</dbReference>
<comment type="catalytic activity">
    <reaction evidence="18">
        <text>L-seryl-[protein] + ATP = O-phospho-L-seryl-[protein] + ADP + H(+)</text>
        <dbReference type="Rhea" id="RHEA:17989"/>
        <dbReference type="Rhea" id="RHEA-COMP:9863"/>
        <dbReference type="Rhea" id="RHEA-COMP:11604"/>
        <dbReference type="ChEBI" id="CHEBI:15378"/>
        <dbReference type="ChEBI" id="CHEBI:29999"/>
        <dbReference type="ChEBI" id="CHEBI:30616"/>
        <dbReference type="ChEBI" id="CHEBI:83421"/>
        <dbReference type="ChEBI" id="CHEBI:456216"/>
        <dbReference type="EC" id="2.7.11.1"/>
    </reaction>
</comment>
<evidence type="ECO:0000256" key="11">
    <source>
        <dbReference type="ARBA" id="ARBA00022777"/>
    </source>
</evidence>
<evidence type="ECO:0000256" key="16">
    <source>
        <dbReference type="ARBA" id="ARBA00023180"/>
    </source>
</evidence>
<evidence type="ECO:0000256" key="2">
    <source>
        <dbReference type="ARBA" id="ARBA00008684"/>
    </source>
</evidence>
<evidence type="ECO:0000256" key="6">
    <source>
        <dbReference type="ARBA" id="ARBA00022679"/>
    </source>
</evidence>
<keyword evidence="15" id="KW-0675">Receptor</keyword>
<dbReference type="InterPro" id="IPR013210">
    <property type="entry name" value="LRR_N_plant-typ"/>
</dbReference>
<evidence type="ECO:0000256" key="13">
    <source>
        <dbReference type="ARBA" id="ARBA00022989"/>
    </source>
</evidence>
<evidence type="ECO:0000256" key="1">
    <source>
        <dbReference type="ARBA" id="ARBA00004370"/>
    </source>
</evidence>
<dbReference type="FunFam" id="3.30.200.20:FF:000162">
    <property type="entry name" value="Adenine nucleotide alpha hydrolase-like domain kinase"/>
    <property type="match status" value="1"/>
</dbReference>
<evidence type="ECO:0000313" key="21">
    <source>
        <dbReference type="EMBL" id="RXH67560.1"/>
    </source>
</evidence>
<name>A0A498H9R7_MALDO</name>
<keyword evidence="22" id="KW-1185">Reference proteome</keyword>
<dbReference type="SUPFAM" id="SSF56112">
    <property type="entry name" value="Protein kinase-like (PK-like)"/>
    <property type="match status" value="1"/>
</dbReference>
<dbReference type="SMART" id="SM00220">
    <property type="entry name" value="S_TKc"/>
    <property type="match status" value="1"/>
</dbReference>
<dbReference type="Pfam" id="PF00069">
    <property type="entry name" value="Pkinase"/>
    <property type="match status" value="1"/>
</dbReference>
<dbReference type="InterPro" id="IPR000719">
    <property type="entry name" value="Prot_kinase_dom"/>
</dbReference>
<dbReference type="EMBL" id="RDQH01000343">
    <property type="protein sequence ID" value="RXH67560.1"/>
    <property type="molecule type" value="Genomic_DNA"/>
</dbReference>
<dbReference type="FunFam" id="1.10.510.10:FF:000309">
    <property type="entry name" value="Leucine-rich repeat receptor-like protein kinase"/>
    <property type="match status" value="1"/>
</dbReference>
<dbReference type="Pfam" id="PF08263">
    <property type="entry name" value="LRRNT_2"/>
    <property type="match status" value="1"/>
</dbReference>
<dbReference type="InterPro" id="IPR017441">
    <property type="entry name" value="Protein_kinase_ATP_BS"/>
</dbReference>
<keyword evidence="7" id="KW-0812">Transmembrane</keyword>
<evidence type="ECO:0000256" key="12">
    <source>
        <dbReference type="ARBA" id="ARBA00022840"/>
    </source>
</evidence>
<dbReference type="InterPro" id="IPR001611">
    <property type="entry name" value="Leu-rich_rpt"/>
</dbReference>
<gene>
    <name evidence="21" type="ORF">DVH24_027707</name>
</gene>
<feature type="binding site" evidence="19">
    <location>
        <position position="339"/>
    </location>
    <ligand>
        <name>ATP</name>
        <dbReference type="ChEBI" id="CHEBI:30616"/>
    </ligand>
</feature>
<organism evidence="21 22">
    <name type="scientific">Malus domestica</name>
    <name type="common">Apple</name>
    <name type="synonym">Pyrus malus</name>
    <dbReference type="NCBI Taxonomy" id="3750"/>
    <lineage>
        <taxon>Eukaryota</taxon>
        <taxon>Viridiplantae</taxon>
        <taxon>Streptophyta</taxon>
        <taxon>Embryophyta</taxon>
        <taxon>Tracheophyta</taxon>
        <taxon>Spermatophyta</taxon>
        <taxon>Magnoliopsida</taxon>
        <taxon>eudicotyledons</taxon>
        <taxon>Gunneridae</taxon>
        <taxon>Pentapetalae</taxon>
        <taxon>rosids</taxon>
        <taxon>fabids</taxon>
        <taxon>Rosales</taxon>
        <taxon>Rosaceae</taxon>
        <taxon>Amygdaloideae</taxon>
        <taxon>Maleae</taxon>
        <taxon>Malus</taxon>
    </lineage>
</organism>
<dbReference type="GO" id="GO:0005524">
    <property type="term" value="F:ATP binding"/>
    <property type="evidence" value="ECO:0007669"/>
    <property type="project" value="UniProtKB-UniRule"/>
</dbReference>
<dbReference type="SUPFAM" id="SSF52058">
    <property type="entry name" value="L domain-like"/>
    <property type="match status" value="1"/>
</dbReference>
<reference evidence="21 22" key="1">
    <citation type="submission" date="2018-10" db="EMBL/GenBank/DDBJ databases">
        <title>A high-quality apple genome assembly.</title>
        <authorList>
            <person name="Hu J."/>
        </authorList>
    </citation>
    <scope>NUCLEOTIDE SEQUENCE [LARGE SCALE GENOMIC DNA]</scope>
    <source>
        <strain evidence="22">cv. HFTH1</strain>
        <tissue evidence="21">Young leaf</tissue>
    </source>
</reference>
<evidence type="ECO:0000256" key="8">
    <source>
        <dbReference type="ARBA" id="ARBA00022729"/>
    </source>
</evidence>
<comment type="subcellular location">
    <subcellularLocation>
        <location evidence="1">Membrane</location>
    </subcellularLocation>
</comment>
<keyword evidence="8" id="KW-0732">Signal</keyword>
<comment type="caution">
    <text evidence="21">The sequence shown here is derived from an EMBL/GenBank/DDBJ whole genome shotgun (WGS) entry which is preliminary data.</text>
</comment>
<sequence>MSSSLVRMKHDKQKVKVPAIPTPPTFRLLCYLGQWVLVLLILPCSASAACDRLDRDALLSLPFNTPLNWSASTDCCLWDGVTCDPVEHSRVVRLSLPRRGLSGVVSPAITNLTRLTRLTHLNLSHNSLLGSLPDDLLSSLPSIAVIDLSFNRLIGRFPQSSNESSHLQIINLSSNFFNGTIPASILVPSVSVFNVSNNSFSGPIPVSNGGNHTSLTFLDLSFNKFTGPIPPGIGLCSRLQTFRAVWMLSNRKIIPGGNTDKTDFETMSSQSTAVAPELDKDTSLVILFPTKTNEIKDLSITEILKATDNFSQANIIGCGGFGLVYRATLANGTRLAVKKLSGDLGLVEREFTAEVEALSTAQHENLVSLQGYCVHDGVRLLMYSYMENGSLDYWLHEKVDGPSQLDWPIRLDILRGAGCGLAYMHQICEPHIVHRDIKSSNILLDDKFQAHVADFGLSRLILPYQTHVTTELVGTLGYIPPEYGQAWVATLRGDMYSFGVVMLELLTRKRPFEVCKSRGSRELVGWVQQMRREGKPEEVFDPLLRGKGFEEEMLQVLDVACLCVNQNPLKRPTIKEVINWLKDVGTSQQHEDKN</sequence>
<evidence type="ECO:0000256" key="4">
    <source>
        <dbReference type="ARBA" id="ARBA00022527"/>
    </source>
</evidence>
<keyword evidence="5" id="KW-0433">Leucine-rich repeat</keyword>
<dbReference type="InterPro" id="IPR008271">
    <property type="entry name" value="Ser/Thr_kinase_AS"/>
</dbReference>
<dbReference type="EC" id="2.7.11.1" evidence="3"/>
<evidence type="ECO:0000256" key="9">
    <source>
        <dbReference type="ARBA" id="ARBA00022737"/>
    </source>
</evidence>
<dbReference type="AlphaFoldDB" id="A0A498H9R7"/>
<evidence type="ECO:0000256" key="17">
    <source>
        <dbReference type="ARBA" id="ARBA00047899"/>
    </source>
</evidence>
<dbReference type="PROSITE" id="PS00107">
    <property type="entry name" value="PROTEIN_KINASE_ATP"/>
    <property type="match status" value="1"/>
</dbReference>
<keyword evidence="16" id="KW-0325">Glycoprotein</keyword>
<dbReference type="PANTHER" id="PTHR45974:SF95">
    <property type="entry name" value="OS02G0153700 PROTEIN"/>
    <property type="match status" value="1"/>
</dbReference>
<dbReference type="Pfam" id="PF00560">
    <property type="entry name" value="LRR_1"/>
    <property type="match status" value="3"/>
</dbReference>
<dbReference type="GO" id="GO:0004674">
    <property type="term" value="F:protein serine/threonine kinase activity"/>
    <property type="evidence" value="ECO:0007669"/>
    <property type="project" value="UniProtKB-KW"/>
</dbReference>
<evidence type="ECO:0000313" key="22">
    <source>
        <dbReference type="Proteomes" id="UP000290289"/>
    </source>
</evidence>
<dbReference type="PANTHER" id="PTHR45974">
    <property type="entry name" value="RECEPTOR-LIKE PROTEIN 55"/>
    <property type="match status" value="1"/>
</dbReference>
<evidence type="ECO:0000256" key="14">
    <source>
        <dbReference type="ARBA" id="ARBA00023136"/>
    </source>
</evidence>
<keyword evidence="4" id="KW-0723">Serine/threonine-protein kinase</keyword>
<proteinExistence type="inferred from homology"/>